<evidence type="ECO:0000256" key="3">
    <source>
        <dbReference type="SAM" id="SignalP"/>
    </source>
</evidence>
<feature type="chain" id="PRO_5045838608" evidence="3">
    <location>
        <begin position="25"/>
        <end position="361"/>
    </location>
</feature>
<dbReference type="Gene3D" id="1.10.101.10">
    <property type="entry name" value="PGBD-like superfamily/PGBD"/>
    <property type="match status" value="1"/>
</dbReference>
<dbReference type="InterPro" id="IPR050465">
    <property type="entry name" value="UPF0194_transport"/>
</dbReference>
<proteinExistence type="predicted"/>
<feature type="domain" description="Peptidoglycan binding-like" evidence="4">
    <location>
        <begin position="122"/>
        <end position="169"/>
    </location>
</feature>
<sequence>MTRRWRTALAIGAGAVVIAAAATASVGVVAQRDDAPPPEKPHVGTAQVVRTTLQTVTTAQGQIGYGRGEPITSRAAGTLTWLPAAGAKIRRGKPVLRADNKPVVLLYGDLPMYRPLAEDTEGPDVRQLEANLRSLGYLGFTVDDRYTGATAAAVKRWQKSLEREQTGQVAPADVIVASGALHVVSRTARPGAPATGDLLTASSTALRVTAEVPQSRPELTVAGTRASLQIPGGDAVAAKVTGLTAAAPPPADPAAGEADPAVAEGAQPSARTVTVRLAPDSSAGLRPGPLTVRFVTDRRADVLAVPVQALLALGEGGFGVEIRAAGVPGRVVAVKTGLFSGGLVEISGPDIDEGLTVGVAE</sequence>
<evidence type="ECO:0000256" key="2">
    <source>
        <dbReference type="ARBA" id="ARBA00023054"/>
    </source>
</evidence>
<accession>A0ABT0YEM3</accession>
<evidence type="ECO:0000256" key="1">
    <source>
        <dbReference type="ARBA" id="ARBA00004196"/>
    </source>
</evidence>
<dbReference type="Pfam" id="PF01471">
    <property type="entry name" value="PG_binding_1"/>
    <property type="match status" value="1"/>
</dbReference>
<comment type="caution">
    <text evidence="5">The sequence shown here is derived from an EMBL/GenBank/DDBJ whole genome shotgun (WGS) entry which is preliminary data.</text>
</comment>
<protein>
    <submittedName>
        <fullName evidence="5">Peptidoglycan-binding protein</fullName>
    </submittedName>
</protein>
<dbReference type="PANTHER" id="PTHR32347:SF23">
    <property type="entry name" value="BLL5650 PROTEIN"/>
    <property type="match status" value="1"/>
</dbReference>
<feature type="signal peptide" evidence="3">
    <location>
        <begin position="1"/>
        <end position="24"/>
    </location>
</feature>
<dbReference type="PANTHER" id="PTHR32347">
    <property type="entry name" value="EFFLUX SYSTEM COMPONENT YKNX-RELATED"/>
    <property type="match status" value="1"/>
</dbReference>
<keyword evidence="3" id="KW-0732">Signal</keyword>
<dbReference type="InterPro" id="IPR036365">
    <property type="entry name" value="PGBD-like_sf"/>
</dbReference>
<keyword evidence="2" id="KW-0175">Coiled coil</keyword>
<keyword evidence="6" id="KW-1185">Reference proteome</keyword>
<dbReference type="EMBL" id="JAMQOL010000074">
    <property type="protein sequence ID" value="MCM4084255.1"/>
    <property type="molecule type" value="Genomic_DNA"/>
</dbReference>
<comment type="subcellular location">
    <subcellularLocation>
        <location evidence="1">Cell envelope</location>
    </subcellularLocation>
</comment>
<evidence type="ECO:0000313" key="6">
    <source>
        <dbReference type="Proteomes" id="UP001523216"/>
    </source>
</evidence>
<dbReference type="InterPro" id="IPR002477">
    <property type="entry name" value="Peptidoglycan-bd-like"/>
</dbReference>
<organism evidence="5 6">
    <name type="scientific">Paractinoplanes hotanensis</name>
    <dbReference type="NCBI Taxonomy" id="2906497"/>
    <lineage>
        <taxon>Bacteria</taxon>
        <taxon>Bacillati</taxon>
        <taxon>Actinomycetota</taxon>
        <taxon>Actinomycetes</taxon>
        <taxon>Micromonosporales</taxon>
        <taxon>Micromonosporaceae</taxon>
        <taxon>Paractinoplanes</taxon>
    </lineage>
</organism>
<dbReference type="SUPFAM" id="SSF47090">
    <property type="entry name" value="PGBD-like"/>
    <property type="match status" value="1"/>
</dbReference>
<reference evidence="5 6" key="1">
    <citation type="submission" date="2022-06" db="EMBL/GenBank/DDBJ databases">
        <title>Actinoplanes abujensis sp. nov., isolated from Nigerian arid soil.</title>
        <authorList>
            <person name="Ding P."/>
        </authorList>
    </citation>
    <scope>NUCLEOTIDE SEQUENCE [LARGE SCALE GENOMIC DNA]</scope>
    <source>
        <strain evidence="6">TRM88002</strain>
    </source>
</reference>
<dbReference type="Proteomes" id="UP001523216">
    <property type="component" value="Unassembled WGS sequence"/>
</dbReference>
<dbReference type="InterPro" id="IPR036366">
    <property type="entry name" value="PGBDSf"/>
</dbReference>
<name>A0ABT0YEM3_9ACTN</name>
<gene>
    <name evidence="5" type="ORF">LXN57_42655</name>
</gene>
<dbReference type="RefSeq" id="WP_251804008.1">
    <property type="nucleotide sequence ID" value="NZ_JAMQOL010000074.1"/>
</dbReference>
<evidence type="ECO:0000259" key="4">
    <source>
        <dbReference type="Pfam" id="PF01471"/>
    </source>
</evidence>
<evidence type="ECO:0000313" key="5">
    <source>
        <dbReference type="EMBL" id="MCM4084255.1"/>
    </source>
</evidence>